<reference evidence="2 3" key="1">
    <citation type="submission" date="2020-08" db="EMBL/GenBank/DDBJ databases">
        <title>Genomic Encyclopedia of Type Strains, Phase IV (KMG-IV): sequencing the most valuable type-strain genomes for metagenomic binning, comparative biology and taxonomic classification.</title>
        <authorList>
            <person name="Goeker M."/>
        </authorList>
    </citation>
    <scope>NUCLEOTIDE SEQUENCE [LARGE SCALE GENOMIC DNA]</scope>
    <source>
        <strain evidence="2 3">DSM 27939</strain>
    </source>
</reference>
<name>A0A7W8K0P1_9DEIO</name>
<comment type="caution">
    <text evidence="2">The sequence shown here is derived from an EMBL/GenBank/DDBJ whole genome shotgun (WGS) entry which is preliminary data.</text>
</comment>
<proteinExistence type="predicted"/>
<dbReference type="PANTHER" id="PTHR45763:SF46">
    <property type="entry name" value="AB HYDROLASE-1 DOMAIN-CONTAINING PROTEIN"/>
    <property type="match status" value="1"/>
</dbReference>
<dbReference type="AlphaFoldDB" id="A0A7W8K0P1"/>
<accession>A0A7W8K0P1</accession>
<keyword evidence="3" id="KW-1185">Reference proteome</keyword>
<feature type="domain" description="AB hydrolase-1" evidence="1">
    <location>
        <begin position="34"/>
        <end position="271"/>
    </location>
</feature>
<dbReference type="InterPro" id="IPR029058">
    <property type="entry name" value="AB_hydrolase_fold"/>
</dbReference>
<evidence type="ECO:0000313" key="3">
    <source>
        <dbReference type="Proteomes" id="UP000552709"/>
    </source>
</evidence>
<organism evidence="2 3">
    <name type="scientific">Deinococcus humi</name>
    <dbReference type="NCBI Taxonomy" id="662880"/>
    <lineage>
        <taxon>Bacteria</taxon>
        <taxon>Thermotogati</taxon>
        <taxon>Deinococcota</taxon>
        <taxon>Deinococci</taxon>
        <taxon>Deinococcales</taxon>
        <taxon>Deinococcaceae</taxon>
        <taxon>Deinococcus</taxon>
    </lineage>
</organism>
<dbReference type="InterPro" id="IPR000073">
    <property type="entry name" value="AB_hydrolase_1"/>
</dbReference>
<sequence length="291" mass="31625">MMYGVTPPERQFDLRLPDGRVFAWSEWGPQDGCPVVFCTGAAMSGALGFGADRLGALDVRLIVPDRPGLGRSDPHPEKTLDSWVADVQCLLHTTRLQKVRVVGFSQGAPFALALAGADLVGAAALVSPQDDLRHPALTPLLLPDVADMVNAIATDPDGFEAAFASFATAEGLWNLILGMSGERDRLVYLDSTFHAAYRQTLDEGFVRGARPYARDLVNALGSWPYQPEEMCVPVDLWFGGQDTSTVHSPDFGVILAKRLPHAKRFLDVNEGGSILWTRAHEILERLLAHAP</sequence>
<dbReference type="Pfam" id="PF00561">
    <property type="entry name" value="Abhydrolase_1"/>
    <property type="match status" value="1"/>
</dbReference>
<dbReference type="SUPFAM" id="SSF53474">
    <property type="entry name" value="alpha/beta-Hydrolases"/>
    <property type="match status" value="1"/>
</dbReference>
<evidence type="ECO:0000313" key="2">
    <source>
        <dbReference type="EMBL" id="MBB5365306.1"/>
    </source>
</evidence>
<gene>
    <name evidence="2" type="ORF">HNQ08_004427</name>
</gene>
<dbReference type="EMBL" id="JACHFL010000017">
    <property type="protein sequence ID" value="MBB5365306.1"/>
    <property type="molecule type" value="Genomic_DNA"/>
</dbReference>
<dbReference type="Proteomes" id="UP000552709">
    <property type="component" value="Unassembled WGS sequence"/>
</dbReference>
<dbReference type="RefSeq" id="WP_184136696.1">
    <property type="nucleotide sequence ID" value="NZ_JACHFL010000017.1"/>
</dbReference>
<dbReference type="Gene3D" id="3.40.50.1820">
    <property type="entry name" value="alpha/beta hydrolase"/>
    <property type="match status" value="1"/>
</dbReference>
<dbReference type="PANTHER" id="PTHR45763">
    <property type="entry name" value="HYDROLASE, ALPHA/BETA FOLD FAMILY PROTEIN, EXPRESSED-RELATED"/>
    <property type="match status" value="1"/>
</dbReference>
<protein>
    <submittedName>
        <fullName evidence="2">Pimeloyl-ACP methyl ester carboxylesterase</fullName>
    </submittedName>
</protein>
<evidence type="ECO:0000259" key="1">
    <source>
        <dbReference type="Pfam" id="PF00561"/>
    </source>
</evidence>